<evidence type="ECO:0000313" key="3">
    <source>
        <dbReference type="Ensembl" id="ENSPANP00000052602.1"/>
    </source>
</evidence>
<dbReference type="Proteomes" id="UP000028761">
    <property type="component" value="Chromosome 2"/>
</dbReference>
<name>A0A8I5N0L5_PAPAN</name>
<dbReference type="PANTHER" id="PTHR46254">
    <property type="entry name" value="PROTEIN GVQW1-RELATED"/>
    <property type="match status" value="1"/>
</dbReference>
<keyword evidence="4" id="KW-1185">Reference proteome</keyword>
<dbReference type="AlphaFoldDB" id="A0A8I5N0L5"/>
<feature type="signal peptide" evidence="2">
    <location>
        <begin position="1"/>
        <end position="18"/>
    </location>
</feature>
<organism evidence="3 4">
    <name type="scientific">Papio anubis</name>
    <name type="common">Olive baboon</name>
    <dbReference type="NCBI Taxonomy" id="9555"/>
    <lineage>
        <taxon>Eukaryota</taxon>
        <taxon>Metazoa</taxon>
        <taxon>Chordata</taxon>
        <taxon>Craniata</taxon>
        <taxon>Vertebrata</taxon>
        <taxon>Euteleostomi</taxon>
        <taxon>Mammalia</taxon>
        <taxon>Eutheria</taxon>
        <taxon>Euarchontoglires</taxon>
        <taxon>Primates</taxon>
        <taxon>Haplorrhini</taxon>
        <taxon>Catarrhini</taxon>
        <taxon>Cercopithecidae</taxon>
        <taxon>Cercopithecinae</taxon>
        <taxon>Papio</taxon>
    </lineage>
</organism>
<feature type="chain" id="PRO_5035225487" evidence="2">
    <location>
        <begin position="19"/>
        <end position="357"/>
    </location>
</feature>
<reference evidence="3" key="2">
    <citation type="submission" date="2025-08" db="UniProtKB">
        <authorList>
            <consortium name="Ensembl"/>
        </authorList>
    </citation>
    <scope>IDENTIFICATION</scope>
</reference>
<feature type="region of interest" description="Disordered" evidence="1">
    <location>
        <begin position="217"/>
        <end position="298"/>
    </location>
</feature>
<feature type="compositionally biased region" description="Low complexity" evidence="1">
    <location>
        <begin position="238"/>
        <end position="259"/>
    </location>
</feature>
<dbReference type="PRINTS" id="PR02045">
    <property type="entry name" value="F138DOMAIN"/>
</dbReference>
<evidence type="ECO:0000256" key="1">
    <source>
        <dbReference type="SAM" id="MobiDB-lite"/>
    </source>
</evidence>
<evidence type="ECO:0000256" key="2">
    <source>
        <dbReference type="SAM" id="SignalP"/>
    </source>
</evidence>
<dbReference type="PANTHER" id="PTHR46254:SF3">
    <property type="entry name" value="SECRETED PROTEIN"/>
    <property type="match status" value="1"/>
</dbReference>
<accession>A0A8I5N0L5</accession>
<dbReference type="GeneTree" id="ENSGT00940000164709"/>
<evidence type="ECO:0000313" key="4">
    <source>
        <dbReference type="Proteomes" id="UP000028761"/>
    </source>
</evidence>
<keyword evidence="2" id="KW-0732">Signal</keyword>
<reference evidence="3 4" key="1">
    <citation type="submission" date="2012-03" db="EMBL/GenBank/DDBJ databases">
        <title>Whole Genome Assembly of Papio anubis.</title>
        <authorList>
            <person name="Liu Y.L."/>
            <person name="Abraham K.A."/>
            <person name="Akbar H.A."/>
            <person name="Ali S.A."/>
            <person name="Anosike U.A."/>
            <person name="Aqrawi P.A."/>
            <person name="Arias F.A."/>
            <person name="Attaway T.A."/>
            <person name="Awwad R.A."/>
            <person name="Babu C.B."/>
            <person name="Bandaranaike D.B."/>
            <person name="Battles P.B."/>
            <person name="Bell A.B."/>
            <person name="Beltran B.B."/>
            <person name="Berhane-Mersha D.B."/>
            <person name="Bess C.B."/>
            <person name="Bickham C.B."/>
            <person name="Bolden T.B."/>
            <person name="Carter K.C."/>
            <person name="Chau D.C."/>
            <person name="Chavez A.C."/>
            <person name="Clerc-Blankenburg K.C."/>
            <person name="Coyle M.C."/>
            <person name="Dao M.D."/>
            <person name="Davila M.L.D."/>
            <person name="Davy-Carroll L.D."/>
            <person name="Denson S.D."/>
            <person name="Dinh H.D."/>
            <person name="Fernandez S.F."/>
            <person name="Fernando P.F."/>
            <person name="Forbes L.F."/>
            <person name="Francis C.F."/>
            <person name="Francisco L.F."/>
            <person name="Fu Q.F."/>
            <person name="Garcia-Iii R.G."/>
            <person name="Garrett T.G."/>
            <person name="Gross S.G."/>
            <person name="Gubbala S.G."/>
            <person name="Hirani K.H."/>
            <person name="Hogues M.H."/>
            <person name="Hollins B.H."/>
            <person name="Jackson L.J."/>
            <person name="Javaid M.J."/>
            <person name="Jhangiani S.J."/>
            <person name="Johnson A.J."/>
            <person name="Johnson B.J."/>
            <person name="Jones J.J."/>
            <person name="Joshi V.J."/>
            <person name="Kalu J.K."/>
            <person name="Khan N.K."/>
            <person name="Korchina V.K."/>
            <person name="Kovar C.K."/>
            <person name="Lago L.L."/>
            <person name="Lara F.L."/>
            <person name="Le T.-K.L."/>
            <person name="Lee S.L."/>
            <person name="Legall-Iii F.L."/>
            <person name="Lemon S.L."/>
            <person name="Liu J.L."/>
            <person name="Liu Y.-S.L."/>
            <person name="Liyanage D.L."/>
            <person name="Lopez J.L."/>
            <person name="Lorensuhewa L.L."/>
            <person name="Mata R.M."/>
            <person name="Mathew T.M."/>
            <person name="Mercado C.M."/>
            <person name="Mercado I.M."/>
            <person name="Morales K.M."/>
            <person name="Morgan M.M."/>
            <person name="Munidasa M.M."/>
            <person name="Ngo D.N."/>
            <person name="Nguyen L.N."/>
            <person name="Nguyen T.N."/>
            <person name="Nguyen N.N."/>
            <person name="Obregon M.O."/>
            <person name="Okwuonu G.O."/>
            <person name="Ongeri F.O."/>
            <person name="Onwere C.O."/>
            <person name="Osifeso I.O."/>
            <person name="Parra A.P."/>
            <person name="Patil S.P."/>
            <person name="Perez A.P."/>
            <person name="Perez Y.P."/>
            <person name="Pham C.P."/>
            <person name="Pu L.-L.P."/>
            <person name="Puazo M.P."/>
            <person name="Quiroz J.Q."/>
            <person name="Rouhana J.R."/>
            <person name="Ruiz M.R."/>
            <person name="Ruiz S.-J.R."/>
            <person name="Saada N.S."/>
            <person name="Santibanez J.S."/>
            <person name="Scheel M.S."/>
            <person name="Schneider B.S."/>
            <person name="Simmons D.S."/>
            <person name="Sisson I.S."/>
            <person name="Tang L.-Y.T."/>
            <person name="Thornton R.T."/>
            <person name="Tisius J.T."/>
            <person name="Toledanes G.T."/>
            <person name="Trejos Z.T."/>
            <person name="Usmani K.U."/>
            <person name="Varghese R.V."/>
            <person name="Vattathil S.V."/>
            <person name="Vee V.V."/>
            <person name="Walker D.W."/>
            <person name="Weissenberger G.W."/>
            <person name="White C.W."/>
            <person name="Williams A.W."/>
            <person name="Woodworth J.W."/>
            <person name="Wright R.W."/>
            <person name="Zhu Y.Z."/>
            <person name="Han Y.H."/>
            <person name="Newsham I.N."/>
            <person name="Nazareth L.N."/>
            <person name="Worley K.W."/>
            <person name="Muzny D.M."/>
            <person name="Rogers J.R."/>
            <person name="Gibbs R.G."/>
        </authorList>
    </citation>
    <scope>NUCLEOTIDE SEQUENCE [LARGE SCALE GENOMIC DNA]</scope>
</reference>
<protein>
    <submittedName>
        <fullName evidence="3">Uncharacterized protein</fullName>
    </submittedName>
</protein>
<feature type="region of interest" description="Disordered" evidence="1">
    <location>
        <begin position="139"/>
        <end position="172"/>
    </location>
</feature>
<sequence>PTAPSLFFLSQSLAVAQAGVQWRDLGSVQPPPPGFKRFFCLSLPGNLDYRRAPPGPADFVFLVETGFGHVGQAGLKLPTSGDPPASASQSAGITGVSHRARPCLAVEFVLQFPFFYPETKKPGVSEAWQKSPGKVRLHPGCTSRSGGAGDGPLRLGARAGRRRRKSRPGSVRPWAGFWVGSAVLAGGCDVAGACPVAAAPPQRIGLLAAQEGPGRGALGNCAGRREAEPWSRAPPPQQRQSGSSAAAGARGSSRSRVPGPGCPELSGASSPDEGRRGLGTLPSLHREPQPQGSRRGAARLLRRKPAVVCLLDVCLKNGQRRRPPGRSCLPDPESAFLLRDGLDAPVLRILIRFWAQY</sequence>
<reference evidence="3" key="3">
    <citation type="submission" date="2025-09" db="UniProtKB">
        <authorList>
            <consortium name="Ensembl"/>
        </authorList>
    </citation>
    <scope>IDENTIFICATION</scope>
</reference>
<dbReference type="Ensembl" id="ENSPANT00000065723.1">
    <property type="protein sequence ID" value="ENSPANP00000052602.1"/>
    <property type="gene ID" value="ENSPANG00000048847.1"/>
</dbReference>
<proteinExistence type="predicted"/>